<evidence type="ECO:0008006" key="4">
    <source>
        <dbReference type="Google" id="ProtNLM"/>
    </source>
</evidence>
<proteinExistence type="predicted"/>
<feature type="transmembrane region" description="Helical" evidence="1">
    <location>
        <begin position="20"/>
        <end position="38"/>
    </location>
</feature>
<protein>
    <recommendedName>
        <fullName evidence="4">Polysaccharide biosynthesis protein</fullName>
    </recommendedName>
</protein>
<gene>
    <name evidence="2" type="ORF">B5F32_21415</name>
</gene>
<feature type="non-terminal residue" evidence="2">
    <location>
        <position position="94"/>
    </location>
</feature>
<name>A0A1Y4I4P1_PARDI</name>
<reference evidence="3" key="1">
    <citation type="submission" date="2017-04" db="EMBL/GenBank/DDBJ databases">
        <title>Function of individual gut microbiota members based on whole genome sequencing of pure cultures obtained from chicken caecum.</title>
        <authorList>
            <person name="Medvecky M."/>
            <person name="Cejkova D."/>
            <person name="Polansky O."/>
            <person name="Karasova D."/>
            <person name="Kubasova T."/>
            <person name="Cizek A."/>
            <person name="Rychlik I."/>
        </authorList>
    </citation>
    <scope>NUCLEOTIDE SEQUENCE [LARGE SCALE GENOMIC DNA]</scope>
    <source>
        <strain evidence="3">An199</strain>
    </source>
</reference>
<keyword evidence="1" id="KW-1133">Transmembrane helix</keyword>
<dbReference type="Proteomes" id="UP000195950">
    <property type="component" value="Unassembled WGS sequence"/>
</dbReference>
<keyword evidence="1" id="KW-0472">Membrane</keyword>
<evidence type="ECO:0000313" key="3">
    <source>
        <dbReference type="Proteomes" id="UP000195950"/>
    </source>
</evidence>
<sequence>MSLFSRLSTWYFSKKSLPYWGIILLDCCLILFSGLLVYTLNNGVLSTLDILGHLLVTLLVCLIPYLVGFRLFHTYSGIIRYSSFVDLQKVGFAV</sequence>
<organism evidence="2 3">
    <name type="scientific">Parabacteroides distasonis</name>
    <dbReference type="NCBI Taxonomy" id="823"/>
    <lineage>
        <taxon>Bacteria</taxon>
        <taxon>Pseudomonadati</taxon>
        <taxon>Bacteroidota</taxon>
        <taxon>Bacteroidia</taxon>
        <taxon>Bacteroidales</taxon>
        <taxon>Tannerellaceae</taxon>
        <taxon>Parabacteroides</taxon>
    </lineage>
</organism>
<evidence type="ECO:0000313" key="2">
    <source>
        <dbReference type="EMBL" id="OUP12661.1"/>
    </source>
</evidence>
<evidence type="ECO:0000256" key="1">
    <source>
        <dbReference type="SAM" id="Phobius"/>
    </source>
</evidence>
<dbReference type="AlphaFoldDB" id="A0A1Y4I4P1"/>
<accession>A0A1Y4I4P1</accession>
<keyword evidence="1" id="KW-0812">Transmembrane</keyword>
<comment type="caution">
    <text evidence="2">The sequence shown here is derived from an EMBL/GenBank/DDBJ whole genome shotgun (WGS) entry which is preliminary data.</text>
</comment>
<feature type="transmembrane region" description="Helical" evidence="1">
    <location>
        <begin position="50"/>
        <end position="72"/>
    </location>
</feature>
<dbReference type="EMBL" id="NFJX01000049">
    <property type="protein sequence ID" value="OUP12661.1"/>
    <property type="molecule type" value="Genomic_DNA"/>
</dbReference>